<dbReference type="Proteomes" id="UP001054821">
    <property type="component" value="Chromosome 7"/>
</dbReference>
<organism evidence="2 3">
    <name type="scientific">Prunus dulcis</name>
    <name type="common">Almond</name>
    <name type="synonym">Amygdalus dulcis</name>
    <dbReference type="NCBI Taxonomy" id="3755"/>
    <lineage>
        <taxon>Eukaryota</taxon>
        <taxon>Viridiplantae</taxon>
        <taxon>Streptophyta</taxon>
        <taxon>Embryophyta</taxon>
        <taxon>Tracheophyta</taxon>
        <taxon>Spermatophyta</taxon>
        <taxon>Magnoliopsida</taxon>
        <taxon>eudicotyledons</taxon>
        <taxon>Gunneridae</taxon>
        <taxon>Pentapetalae</taxon>
        <taxon>rosids</taxon>
        <taxon>fabids</taxon>
        <taxon>Rosales</taxon>
        <taxon>Rosaceae</taxon>
        <taxon>Amygdaloideae</taxon>
        <taxon>Amygdaleae</taxon>
        <taxon>Prunus</taxon>
    </lineage>
</organism>
<evidence type="ECO:0000313" key="3">
    <source>
        <dbReference type="Proteomes" id="UP001054821"/>
    </source>
</evidence>
<keyword evidence="3" id="KW-1185">Reference proteome</keyword>
<name>A0AAD4YTM5_PRUDU</name>
<dbReference type="EMBL" id="JAJFAZ020000007">
    <property type="protein sequence ID" value="KAI5320874.1"/>
    <property type="molecule type" value="Genomic_DNA"/>
</dbReference>
<evidence type="ECO:0000256" key="1">
    <source>
        <dbReference type="SAM" id="MobiDB-lite"/>
    </source>
</evidence>
<sequence length="166" mass="18602">MEQQQLMSNKQVILRKYVSGRFPTEADTYVNTSNYISFKVPPQGLTVLVKSDPMMRFLIVDNSHHRMTKYVHYGSAPTDANFDPEPDPESGSSFDDPDPDYDDDDPNPDSEDDPHSDDDPNPEFVSDSDPDPDFDSDSGPDSGSDSDPNSYSTCILCIFCCTDYDF</sequence>
<reference evidence="2 3" key="1">
    <citation type="journal article" date="2022" name="G3 (Bethesda)">
        <title>Whole-genome sequence and methylome profiling of the almond [Prunus dulcis (Mill.) D.A. Webb] cultivar 'Nonpareil'.</title>
        <authorList>
            <person name="D'Amico-Willman K.M."/>
            <person name="Ouma W.Z."/>
            <person name="Meulia T."/>
            <person name="Sideli G.M."/>
            <person name="Gradziel T.M."/>
            <person name="Fresnedo-Ramirez J."/>
        </authorList>
    </citation>
    <scope>NUCLEOTIDE SEQUENCE [LARGE SCALE GENOMIC DNA]</scope>
    <source>
        <strain evidence="2">Clone GOH B32 T37-40</strain>
    </source>
</reference>
<feature type="compositionally biased region" description="Low complexity" evidence="1">
    <location>
        <begin position="139"/>
        <end position="152"/>
    </location>
</feature>
<dbReference type="AlphaFoldDB" id="A0AAD4YTM5"/>
<dbReference type="Gene3D" id="3.90.180.10">
    <property type="entry name" value="Medium-chain alcohol dehydrogenases, catalytic domain"/>
    <property type="match status" value="1"/>
</dbReference>
<evidence type="ECO:0000313" key="2">
    <source>
        <dbReference type="EMBL" id="KAI5320874.1"/>
    </source>
</evidence>
<accession>A0AAD4YTM5</accession>
<comment type="caution">
    <text evidence="2">The sequence shown here is derived from an EMBL/GenBank/DDBJ whole genome shotgun (WGS) entry which is preliminary data.</text>
</comment>
<feature type="region of interest" description="Disordered" evidence="1">
    <location>
        <begin position="74"/>
        <end position="152"/>
    </location>
</feature>
<gene>
    <name evidence="2" type="ORF">L3X38_040582</name>
</gene>
<feature type="compositionally biased region" description="Acidic residues" evidence="1">
    <location>
        <begin position="95"/>
        <end position="138"/>
    </location>
</feature>
<proteinExistence type="predicted"/>
<protein>
    <submittedName>
        <fullName evidence="2">Uncharacterized protein</fullName>
    </submittedName>
</protein>